<evidence type="ECO:0000313" key="4">
    <source>
        <dbReference type="Proteomes" id="UP000681720"/>
    </source>
</evidence>
<gene>
    <name evidence="2" type="ORF">BYL167_LOCUS72896</name>
    <name evidence="3" type="ORF">GIL414_LOCUS83924</name>
</gene>
<protein>
    <submittedName>
        <fullName evidence="3">Uncharacterized protein</fullName>
    </submittedName>
</protein>
<evidence type="ECO:0000256" key="1">
    <source>
        <dbReference type="SAM" id="MobiDB-lite"/>
    </source>
</evidence>
<accession>A0A8S3JN56</accession>
<dbReference type="Proteomes" id="UP000681720">
    <property type="component" value="Unassembled WGS sequence"/>
</dbReference>
<comment type="caution">
    <text evidence="3">The sequence shown here is derived from an EMBL/GenBank/DDBJ whole genome shotgun (WGS) entry which is preliminary data.</text>
</comment>
<feature type="region of interest" description="Disordered" evidence="1">
    <location>
        <begin position="108"/>
        <end position="129"/>
    </location>
</feature>
<sequence>PVPIYITVDPNSPAYVVYHDHSYFIRNESIDDIQRRKTSMSTNPIRPHIQEKTPLPSVQVLNQLILEHPQKTKISPSDSTTSTAPIDFTAILRALLVKQGHQLTSTIPEETIETKINDKTSSPSSTTTS</sequence>
<evidence type="ECO:0000313" key="2">
    <source>
        <dbReference type="EMBL" id="CAF5153795.1"/>
    </source>
</evidence>
<proteinExistence type="predicted"/>
<reference evidence="3" key="1">
    <citation type="submission" date="2021-02" db="EMBL/GenBank/DDBJ databases">
        <authorList>
            <person name="Nowell W R."/>
        </authorList>
    </citation>
    <scope>NUCLEOTIDE SEQUENCE</scope>
</reference>
<dbReference type="EMBL" id="CAJOBJ010364614">
    <property type="protein sequence ID" value="CAF5220266.1"/>
    <property type="molecule type" value="Genomic_DNA"/>
</dbReference>
<name>A0A8S3JN56_9BILA</name>
<dbReference type="Proteomes" id="UP000681967">
    <property type="component" value="Unassembled WGS sequence"/>
</dbReference>
<dbReference type="AlphaFoldDB" id="A0A8S3JN56"/>
<dbReference type="EMBL" id="CAJOBH010259728">
    <property type="protein sequence ID" value="CAF5153795.1"/>
    <property type="molecule type" value="Genomic_DNA"/>
</dbReference>
<evidence type="ECO:0000313" key="3">
    <source>
        <dbReference type="EMBL" id="CAF5220266.1"/>
    </source>
</evidence>
<organism evidence="3 4">
    <name type="scientific">Rotaria magnacalcarata</name>
    <dbReference type="NCBI Taxonomy" id="392030"/>
    <lineage>
        <taxon>Eukaryota</taxon>
        <taxon>Metazoa</taxon>
        <taxon>Spiralia</taxon>
        <taxon>Gnathifera</taxon>
        <taxon>Rotifera</taxon>
        <taxon>Eurotatoria</taxon>
        <taxon>Bdelloidea</taxon>
        <taxon>Philodinida</taxon>
        <taxon>Philodinidae</taxon>
        <taxon>Rotaria</taxon>
    </lineage>
</organism>
<feature type="compositionally biased region" description="Low complexity" evidence="1">
    <location>
        <begin position="120"/>
        <end position="129"/>
    </location>
</feature>
<feature type="non-terminal residue" evidence="3">
    <location>
        <position position="1"/>
    </location>
</feature>